<accession>A0A6L5JZR8</accession>
<dbReference type="AlphaFoldDB" id="A0A6L5JZR8"/>
<evidence type="ECO:0000313" key="3">
    <source>
        <dbReference type="Proteomes" id="UP000480275"/>
    </source>
</evidence>
<feature type="transmembrane region" description="Helical" evidence="1">
    <location>
        <begin position="112"/>
        <end position="133"/>
    </location>
</feature>
<dbReference type="OrthoDB" id="5195601at2"/>
<name>A0A6L5JZR8_RHOTE</name>
<proteinExistence type="predicted"/>
<keyword evidence="1" id="KW-0472">Membrane</keyword>
<feature type="transmembrane region" description="Helical" evidence="1">
    <location>
        <begin position="43"/>
        <end position="63"/>
    </location>
</feature>
<sequence>MKRNVHAVAGVFSFLFIATFWTSTVVAELFLDHSAVTSVKVAITYAFIAFVPCMAITGATGFFMGGKSTFPTLIAKRRRMPIIGANGLLVLIPAAIFLSIKAQSGEFDGSFYTVQVVELLAGATNLTLIGMNIHDGRQMSRRHQNI</sequence>
<dbReference type="Proteomes" id="UP000480275">
    <property type="component" value="Unassembled WGS sequence"/>
</dbReference>
<comment type="caution">
    <text evidence="2">The sequence shown here is derived from an EMBL/GenBank/DDBJ whole genome shotgun (WGS) entry which is preliminary data.</text>
</comment>
<keyword evidence="1" id="KW-0812">Transmembrane</keyword>
<feature type="transmembrane region" description="Helical" evidence="1">
    <location>
        <begin position="83"/>
        <end position="100"/>
    </location>
</feature>
<evidence type="ECO:0000256" key="1">
    <source>
        <dbReference type="SAM" id="Phobius"/>
    </source>
</evidence>
<protein>
    <recommendedName>
        <fullName evidence="4">DUF2269 family protein</fullName>
    </recommendedName>
</protein>
<reference evidence="2 3" key="1">
    <citation type="submission" date="2019-10" db="EMBL/GenBank/DDBJ databases">
        <title>Whole-genome sequence of the purple nonsulfur photosynthetic bacterium Rhodocyclus tenuis.</title>
        <authorList>
            <person name="Kyndt J.A."/>
            <person name="Meyer T.E."/>
        </authorList>
    </citation>
    <scope>NUCLEOTIDE SEQUENCE [LARGE SCALE GENOMIC DNA]</scope>
    <source>
        <strain evidence="2 3">DSM 110</strain>
    </source>
</reference>
<dbReference type="EMBL" id="WIXJ01000007">
    <property type="protein sequence ID" value="MQY52144.1"/>
    <property type="molecule type" value="Genomic_DNA"/>
</dbReference>
<organism evidence="2 3">
    <name type="scientific">Rhodocyclus tenuis</name>
    <name type="common">Rhodospirillum tenue</name>
    <dbReference type="NCBI Taxonomy" id="1066"/>
    <lineage>
        <taxon>Bacteria</taxon>
        <taxon>Pseudomonadati</taxon>
        <taxon>Pseudomonadota</taxon>
        <taxon>Betaproteobacteria</taxon>
        <taxon>Rhodocyclales</taxon>
        <taxon>Rhodocyclaceae</taxon>
        <taxon>Rhodocyclus</taxon>
    </lineage>
</organism>
<keyword evidence="1" id="KW-1133">Transmembrane helix</keyword>
<gene>
    <name evidence="2" type="ORF">GHK24_10200</name>
</gene>
<evidence type="ECO:0008006" key="4">
    <source>
        <dbReference type="Google" id="ProtNLM"/>
    </source>
</evidence>
<evidence type="ECO:0000313" key="2">
    <source>
        <dbReference type="EMBL" id="MQY52144.1"/>
    </source>
</evidence>